<dbReference type="Proteomes" id="UP000834106">
    <property type="component" value="Chromosome 22"/>
</dbReference>
<evidence type="ECO:0000313" key="2">
    <source>
        <dbReference type="EMBL" id="CAI9786457.1"/>
    </source>
</evidence>
<dbReference type="AlphaFoldDB" id="A0AAD2AJR1"/>
<evidence type="ECO:0000313" key="3">
    <source>
        <dbReference type="Proteomes" id="UP000834106"/>
    </source>
</evidence>
<evidence type="ECO:0000256" key="1">
    <source>
        <dbReference type="ARBA" id="ARBA00022801"/>
    </source>
</evidence>
<dbReference type="EMBL" id="OU503057">
    <property type="protein sequence ID" value="CAI9786457.1"/>
    <property type="molecule type" value="Genomic_DNA"/>
</dbReference>
<keyword evidence="3" id="KW-1185">Reference proteome</keyword>
<proteinExistence type="predicted"/>
<protein>
    <recommendedName>
        <fullName evidence="4">GDSL esterase/lipase</fullName>
    </recommendedName>
</protein>
<gene>
    <name evidence="2" type="ORF">FPE_LOCUS33887</name>
</gene>
<dbReference type="Gene3D" id="3.40.50.1110">
    <property type="entry name" value="SGNH hydrolase"/>
    <property type="match status" value="1"/>
</dbReference>
<dbReference type="InterPro" id="IPR051058">
    <property type="entry name" value="GDSL_Est/Lipase"/>
</dbReference>
<dbReference type="PANTHER" id="PTHR45648:SF13">
    <property type="entry name" value="OS02G0290900 PROTEIN"/>
    <property type="match status" value="1"/>
</dbReference>
<accession>A0AAD2AJR1</accession>
<sequence>MAIEGQDSRLFAKGQRISFLQQIQQVMNTFQQFILSMGEDEGYELISNSVFYISIGTNDYIHYYLRNVSSMQSLYLPWSFNQYLAHIMKLEIKVLAGSISGCDKLISVVRNLHHILGGALNPASNLILLAVISM</sequence>
<name>A0AAD2AJR1_9LAMI</name>
<keyword evidence="1" id="KW-0378">Hydrolase</keyword>
<dbReference type="GO" id="GO:0016787">
    <property type="term" value="F:hydrolase activity"/>
    <property type="evidence" value="ECO:0007669"/>
    <property type="project" value="UniProtKB-KW"/>
</dbReference>
<dbReference type="InterPro" id="IPR036514">
    <property type="entry name" value="SGNH_hydro_sf"/>
</dbReference>
<dbReference type="PANTHER" id="PTHR45648">
    <property type="entry name" value="GDSL LIPASE/ACYLHYDROLASE FAMILY PROTEIN (AFU_ORTHOLOGUE AFUA_4G14700)"/>
    <property type="match status" value="1"/>
</dbReference>
<organism evidence="2 3">
    <name type="scientific">Fraxinus pennsylvanica</name>
    <dbReference type="NCBI Taxonomy" id="56036"/>
    <lineage>
        <taxon>Eukaryota</taxon>
        <taxon>Viridiplantae</taxon>
        <taxon>Streptophyta</taxon>
        <taxon>Embryophyta</taxon>
        <taxon>Tracheophyta</taxon>
        <taxon>Spermatophyta</taxon>
        <taxon>Magnoliopsida</taxon>
        <taxon>eudicotyledons</taxon>
        <taxon>Gunneridae</taxon>
        <taxon>Pentapetalae</taxon>
        <taxon>asterids</taxon>
        <taxon>lamiids</taxon>
        <taxon>Lamiales</taxon>
        <taxon>Oleaceae</taxon>
        <taxon>Oleeae</taxon>
        <taxon>Fraxinus</taxon>
    </lineage>
</organism>
<reference evidence="2" key="1">
    <citation type="submission" date="2023-05" db="EMBL/GenBank/DDBJ databases">
        <authorList>
            <person name="Huff M."/>
        </authorList>
    </citation>
    <scope>NUCLEOTIDE SEQUENCE</scope>
</reference>
<evidence type="ECO:0008006" key="4">
    <source>
        <dbReference type="Google" id="ProtNLM"/>
    </source>
</evidence>